<dbReference type="EMBL" id="QSFO01000002">
    <property type="protein sequence ID" value="RHA56765.1"/>
    <property type="molecule type" value="Genomic_DNA"/>
</dbReference>
<feature type="transmembrane region" description="Helical" evidence="8">
    <location>
        <begin position="203"/>
        <end position="223"/>
    </location>
</feature>
<keyword evidence="3" id="KW-1003">Cell membrane</keyword>
<sequence length="224" mass="24524">MKQRIKLADRQLPNYSKGEEIFNMVSHIVGAALGIAALVLCIIVSARHHSGIGVVSSCIYGVTLIVLYTMSSVYHGLRPGMGKKVMQVLDHCTIYFLIAGSYTPILLVPMRAKYPVLAWSLFGLVWGCAVIACTLTAIDLKKYSVFSMICYLAMGWVIIIFIKPTIEVMGTDGVIFLVAGGIAYTVGSILYGLGSSHKWMHSIFHLFILAGSILHFFAIILYAL</sequence>
<feature type="binding site" evidence="7">
    <location>
        <position position="205"/>
    </location>
    <ligand>
        <name>Zn(2+)</name>
        <dbReference type="ChEBI" id="CHEBI:29105"/>
    </ligand>
</feature>
<comment type="subcellular location">
    <subcellularLocation>
        <location evidence="1">Cell membrane</location>
        <topology evidence="1">Multi-pass membrane protein</topology>
    </subcellularLocation>
</comment>
<evidence type="ECO:0000256" key="3">
    <source>
        <dbReference type="ARBA" id="ARBA00022475"/>
    </source>
</evidence>
<comment type="caution">
    <text evidence="10">The sequence shown here is derived from an EMBL/GenBank/DDBJ whole genome shotgun (WGS) entry which is preliminary data.</text>
</comment>
<evidence type="ECO:0000313" key="10">
    <source>
        <dbReference type="EMBL" id="RHA56765.1"/>
    </source>
</evidence>
<evidence type="ECO:0000256" key="2">
    <source>
        <dbReference type="ARBA" id="ARBA00008488"/>
    </source>
</evidence>
<evidence type="ECO:0000256" key="7">
    <source>
        <dbReference type="PIRSR" id="PIRSR604254-1"/>
    </source>
</evidence>
<dbReference type="EMBL" id="QSFD01000006">
    <property type="protein sequence ID" value="RHA18353.1"/>
    <property type="molecule type" value="Genomic_DNA"/>
</dbReference>
<keyword evidence="7" id="KW-0862">Zinc</keyword>
<gene>
    <name evidence="10" type="ORF">DW929_02685</name>
    <name evidence="9" type="ORF">DW944_07465</name>
</gene>
<evidence type="ECO:0000313" key="9">
    <source>
        <dbReference type="EMBL" id="RHA18353.1"/>
    </source>
</evidence>
<feature type="transmembrane region" description="Helical" evidence="8">
    <location>
        <begin position="145"/>
        <end position="162"/>
    </location>
</feature>
<dbReference type="PANTHER" id="PTHR20855:SF3">
    <property type="entry name" value="LD03007P"/>
    <property type="match status" value="1"/>
</dbReference>
<feature type="transmembrane region" description="Helical" evidence="8">
    <location>
        <begin position="52"/>
        <end position="71"/>
    </location>
</feature>
<evidence type="ECO:0000256" key="1">
    <source>
        <dbReference type="ARBA" id="ARBA00004651"/>
    </source>
</evidence>
<feature type="binding site" evidence="7">
    <location>
        <position position="75"/>
    </location>
    <ligand>
        <name>Zn(2+)</name>
        <dbReference type="ChEBI" id="CHEBI:29105"/>
    </ligand>
</feature>
<feature type="transmembrane region" description="Helical" evidence="8">
    <location>
        <begin position="92"/>
        <end position="110"/>
    </location>
</feature>
<feature type="binding site" evidence="7">
    <location>
        <position position="201"/>
    </location>
    <ligand>
        <name>Zn(2+)</name>
        <dbReference type="ChEBI" id="CHEBI:29105"/>
    </ligand>
</feature>
<feature type="transmembrane region" description="Helical" evidence="8">
    <location>
        <begin position="116"/>
        <end position="138"/>
    </location>
</feature>
<feature type="transmembrane region" description="Helical" evidence="8">
    <location>
        <begin position="21"/>
        <end position="46"/>
    </location>
</feature>
<dbReference type="RefSeq" id="WP_117970679.1">
    <property type="nucleotide sequence ID" value="NZ_QSFD01000006.1"/>
</dbReference>
<reference evidence="11 12" key="1">
    <citation type="submission" date="2018-08" db="EMBL/GenBank/DDBJ databases">
        <title>A genome reference for cultivated species of the human gut microbiota.</title>
        <authorList>
            <person name="Zou Y."/>
            <person name="Xue W."/>
            <person name="Luo G."/>
        </authorList>
    </citation>
    <scope>NUCLEOTIDE SEQUENCE [LARGE SCALE GENOMIC DNA]</scope>
    <source>
        <strain evidence="10 11">AM43-2</strain>
        <strain evidence="9 12">AM44-11BH</strain>
    </source>
</reference>
<accession>A0A413S4V7</accession>
<feature type="transmembrane region" description="Helical" evidence="8">
    <location>
        <begin position="174"/>
        <end position="191"/>
    </location>
</feature>
<dbReference type="PANTHER" id="PTHR20855">
    <property type="entry name" value="ADIPOR/PROGESTIN RECEPTOR-RELATED"/>
    <property type="match status" value="1"/>
</dbReference>
<dbReference type="InterPro" id="IPR005744">
    <property type="entry name" value="Hy-lIII"/>
</dbReference>
<evidence type="ECO:0000256" key="6">
    <source>
        <dbReference type="ARBA" id="ARBA00023136"/>
    </source>
</evidence>
<evidence type="ECO:0000256" key="8">
    <source>
        <dbReference type="SAM" id="Phobius"/>
    </source>
</evidence>
<name>A0A413S4V7_9FIRM</name>
<comment type="similarity">
    <text evidence="2">Belongs to the UPF0073 (Hly-III) family.</text>
</comment>
<evidence type="ECO:0000256" key="4">
    <source>
        <dbReference type="ARBA" id="ARBA00022692"/>
    </source>
</evidence>
<dbReference type="Proteomes" id="UP000284779">
    <property type="component" value="Unassembled WGS sequence"/>
</dbReference>
<keyword evidence="6 8" id="KW-0472">Membrane</keyword>
<evidence type="ECO:0000256" key="5">
    <source>
        <dbReference type="ARBA" id="ARBA00022989"/>
    </source>
</evidence>
<dbReference type="Proteomes" id="UP000284598">
    <property type="component" value="Unassembled WGS sequence"/>
</dbReference>
<evidence type="ECO:0000313" key="11">
    <source>
        <dbReference type="Proteomes" id="UP000284598"/>
    </source>
</evidence>
<dbReference type="GO" id="GO:0140911">
    <property type="term" value="F:pore-forming activity"/>
    <property type="evidence" value="ECO:0007669"/>
    <property type="project" value="InterPro"/>
</dbReference>
<proteinExistence type="inferred from homology"/>
<dbReference type="GO" id="GO:0005886">
    <property type="term" value="C:plasma membrane"/>
    <property type="evidence" value="ECO:0007669"/>
    <property type="project" value="UniProtKB-SubCell"/>
</dbReference>
<organism evidence="10 11">
    <name type="scientific">Eubacterium ventriosum</name>
    <dbReference type="NCBI Taxonomy" id="39496"/>
    <lineage>
        <taxon>Bacteria</taxon>
        <taxon>Bacillati</taxon>
        <taxon>Bacillota</taxon>
        <taxon>Clostridia</taxon>
        <taxon>Eubacteriales</taxon>
        <taxon>Eubacteriaceae</taxon>
        <taxon>Eubacterium</taxon>
    </lineage>
</organism>
<dbReference type="InterPro" id="IPR004254">
    <property type="entry name" value="AdipoR/HlyIII-related"/>
</dbReference>
<keyword evidence="5 8" id="KW-1133">Transmembrane helix</keyword>
<dbReference type="GO" id="GO:0046872">
    <property type="term" value="F:metal ion binding"/>
    <property type="evidence" value="ECO:0007669"/>
    <property type="project" value="UniProtKB-KW"/>
</dbReference>
<dbReference type="NCBIfam" id="TIGR01065">
    <property type="entry name" value="hlyIII"/>
    <property type="match status" value="1"/>
</dbReference>
<dbReference type="AlphaFoldDB" id="A0A413S4V7"/>
<protein>
    <submittedName>
        <fullName evidence="10">Hemolysin III family protein</fullName>
    </submittedName>
</protein>
<keyword evidence="7" id="KW-0479">Metal-binding</keyword>
<keyword evidence="12" id="KW-1185">Reference proteome</keyword>
<dbReference type="Pfam" id="PF03006">
    <property type="entry name" value="HlyIII"/>
    <property type="match status" value="1"/>
</dbReference>
<evidence type="ECO:0000313" key="12">
    <source>
        <dbReference type="Proteomes" id="UP000284779"/>
    </source>
</evidence>
<keyword evidence="4 8" id="KW-0812">Transmembrane</keyword>